<dbReference type="AlphaFoldDB" id="Q2Q0H2"/>
<reference evidence="1" key="1">
    <citation type="journal article" date="2006" name="Nature">
        <title>Proteorhodopsin lateral gene transfer between marine planktonic Bacteria and Archaea.</title>
        <authorList>
            <person name="Frigaard N.U."/>
            <person name="Martinez A."/>
            <person name="Mincer T.J."/>
            <person name="DeLong E.F."/>
        </authorList>
    </citation>
    <scope>NUCLEOTIDE SEQUENCE</scope>
</reference>
<accession>Q2Q0H2</accession>
<proteinExistence type="predicted"/>
<dbReference type="EMBL" id="DQ257434">
    <property type="protein sequence ID" value="ABB82958.1"/>
    <property type="molecule type" value="Genomic_DNA"/>
</dbReference>
<evidence type="ECO:0000313" key="1">
    <source>
        <dbReference type="EMBL" id="ABB82958.1"/>
    </source>
</evidence>
<sequence>MVRSIEITKASVRDRLIVDSEVWMEHPEDHDFQPRALIEGKRLMISNAGQSIDSAPFELDDEQYAIAERDRLIELRVKFGVHGMHGVLVHKTPNPRDGPKAKKLAESRWKTLLPLKF</sequence>
<protein>
    <submittedName>
        <fullName evidence="1">Uncharacterized protein</fullName>
    </submittedName>
</protein>
<organism evidence="1">
    <name type="scientific">uncultured organism HF70_19B12</name>
    <dbReference type="NCBI Taxonomy" id="357602"/>
    <lineage>
        <taxon>unclassified sequences</taxon>
        <taxon>environmental samples</taxon>
    </lineage>
</organism>
<name>Q2Q0H2_9ZZZZ</name>